<dbReference type="PIRSF" id="PIRSF000167">
    <property type="entry name" value="HemN"/>
    <property type="match status" value="1"/>
</dbReference>
<dbReference type="SMART" id="SM00729">
    <property type="entry name" value="Elp3"/>
    <property type="match status" value="1"/>
</dbReference>
<evidence type="ECO:0000259" key="16">
    <source>
        <dbReference type="PROSITE" id="PS51918"/>
    </source>
</evidence>
<gene>
    <name evidence="17" type="primary">hemN</name>
    <name evidence="17" type="ORF">RQX22_13155</name>
</gene>
<dbReference type="InterPro" id="IPR007197">
    <property type="entry name" value="rSAM"/>
</dbReference>
<dbReference type="SFLD" id="SFLDS00029">
    <property type="entry name" value="Radical_SAM"/>
    <property type="match status" value="1"/>
</dbReference>
<dbReference type="PANTHER" id="PTHR13932">
    <property type="entry name" value="COPROPORPHYRINIGEN III OXIDASE"/>
    <property type="match status" value="1"/>
</dbReference>
<keyword evidence="18" id="KW-1185">Reference proteome</keyword>
<evidence type="ECO:0000256" key="10">
    <source>
        <dbReference type="ARBA" id="ARBA00023004"/>
    </source>
</evidence>
<accession>A0ABU3Q918</accession>
<evidence type="ECO:0000256" key="1">
    <source>
        <dbReference type="ARBA" id="ARBA00004496"/>
    </source>
</evidence>
<comment type="cofactor">
    <cofactor evidence="15">
        <name>[4Fe-4S] cluster</name>
        <dbReference type="ChEBI" id="CHEBI:49883"/>
    </cofactor>
    <text evidence="15">Binds 1 [4Fe-4S] cluster. The cluster is coordinated with 3 cysteines and an exchangeable S-adenosyl-L-methionine.</text>
</comment>
<evidence type="ECO:0000256" key="5">
    <source>
        <dbReference type="ARBA" id="ARBA00022485"/>
    </source>
</evidence>
<dbReference type="GO" id="GO:0051989">
    <property type="term" value="F:coproporphyrinogen dehydrogenase activity"/>
    <property type="evidence" value="ECO:0007669"/>
    <property type="project" value="UniProtKB-EC"/>
</dbReference>
<keyword evidence="12 15" id="KW-0627">Porphyrin biosynthesis</keyword>
<evidence type="ECO:0000256" key="7">
    <source>
        <dbReference type="ARBA" id="ARBA00022691"/>
    </source>
</evidence>
<dbReference type="InterPro" id="IPR058240">
    <property type="entry name" value="rSAM_sf"/>
</dbReference>
<dbReference type="SFLD" id="SFLDG01065">
    <property type="entry name" value="anaerobic_coproporphyrinogen-I"/>
    <property type="match status" value="1"/>
</dbReference>
<comment type="similarity">
    <text evidence="3 15">Belongs to the anaerobic coproporphyrinogen-III oxidase family.</text>
</comment>
<evidence type="ECO:0000256" key="14">
    <source>
        <dbReference type="ARBA" id="ARBA00048321"/>
    </source>
</evidence>
<evidence type="ECO:0000313" key="17">
    <source>
        <dbReference type="EMBL" id="MDT9599903.1"/>
    </source>
</evidence>
<keyword evidence="7 15" id="KW-0949">S-adenosyl-L-methionine</keyword>
<keyword evidence="8 15" id="KW-0479">Metal-binding</keyword>
<comment type="caution">
    <text evidence="17">The sequence shown here is derived from an EMBL/GenBank/DDBJ whole genome shotgun (WGS) entry which is preliminary data.</text>
</comment>
<evidence type="ECO:0000256" key="12">
    <source>
        <dbReference type="ARBA" id="ARBA00023244"/>
    </source>
</evidence>
<dbReference type="InterPro" id="IPR023404">
    <property type="entry name" value="rSAM_horseshoe"/>
</dbReference>
<name>A0ABU3Q918_9SPHN</name>
<dbReference type="Pfam" id="PF04055">
    <property type="entry name" value="Radical_SAM"/>
    <property type="match status" value="1"/>
</dbReference>
<evidence type="ECO:0000256" key="8">
    <source>
        <dbReference type="ARBA" id="ARBA00022723"/>
    </source>
</evidence>
<dbReference type="CDD" id="cd01335">
    <property type="entry name" value="Radical_SAM"/>
    <property type="match status" value="1"/>
</dbReference>
<evidence type="ECO:0000256" key="9">
    <source>
        <dbReference type="ARBA" id="ARBA00023002"/>
    </source>
</evidence>
<organism evidence="17 18">
    <name type="scientific">Sphingosinicella rhizophila</name>
    <dbReference type="NCBI Taxonomy" id="3050082"/>
    <lineage>
        <taxon>Bacteria</taxon>
        <taxon>Pseudomonadati</taxon>
        <taxon>Pseudomonadota</taxon>
        <taxon>Alphaproteobacteria</taxon>
        <taxon>Sphingomonadales</taxon>
        <taxon>Sphingosinicellaceae</taxon>
        <taxon>Sphingosinicella</taxon>
    </lineage>
</organism>
<evidence type="ECO:0000256" key="4">
    <source>
        <dbReference type="ARBA" id="ARBA00011245"/>
    </source>
</evidence>
<evidence type="ECO:0000256" key="6">
    <source>
        <dbReference type="ARBA" id="ARBA00022490"/>
    </source>
</evidence>
<dbReference type="Proteomes" id="UP001259572">
    <property type="component" value="Unassembled WGS sequence"/>
</dbReference>
<dbReference type="SFLD" id="SFLDG01082">
    <property type="entry name" value="B12-binding_domain_containing"/>
    <property type="match status" value="1"/>
</dbReference>
<protein>
    <recommendedName>
        <fullName evidence="15">Coproporphyrinogen-III oxidase</fullName>
        <ecNumber evidence="15">1.3.98.3</ecNumber>
    </recommendedName>
</protein>
<dbReference type="InterPro" id="IPR006638">
    <property type="entry name" value="Elp3/MiaA/NifB-like_rSAM"/>
</dbReference>
<dbReference type="RefSeq" id="WP_315726999.1">
    <property type="nucleotide sequence ID" value="NZ_JAVUPU010000006.1"/>
</dbReference>
<evidence type="ECO:0000256" key="2">
    <source>
        <dbReference type="ARBA" id="ARBA00004785"/>
    </source>
</evidence>
<keyword evidence="9 15" id="KW-0560">Oxidoreductase</keyword>
<proteinExistence type="inferred from homology"/>
<dbReference type="Gene3D" id="1.10.10.920">
    <property type="match status" value="1"/>
</dbReference>
<dbReference type="Gene3D" id="3.80.30.20">
    <property type="entry name" value="tm_1862 like domain"/>
    <property type="match status" value="1"/>
</dbReference>
<dbReference type="InterPro" id="IPR034505">
    <property type="entry name" value="Coproporphyrinogen-III_oxidase"/>
</dbReference>
<sequence length="449" mass="49089">MKPETLTRYGSRTVPRYTSYPTAPHFSPKVGEALYRWWLSGLVRHVDISLYLHVPFCRSMCWYCGCHTTVTARREPVERYLTALQREAELVAAAAPRRLRLSHLHFGGGTPTLMEPAQMTSLMARLRDCFDFAATAEIAIEVDPRTLSAEMAAALGGSGFNRASLGVQSFDPEVQSAINRIQSFEETFAATEALRLNGVAGMNFDLIYGLPRQTVASCLDTVDKALRLEPDRFAVFGYAHVPSFKRHQRRIDAAALPGTAERLAQSRAIAEALIAAGYVQVGLDHFAKPGDSLAEAAGAGRLHRNFQGYTTDAAEALIGLGASAIGRLPGGYVQNAVLISEYEKRVAAGQLPITRGRAISSEDRLRGRIIERIMCDYEVDVGALCASPGLNPRMLLDEAKLEELLRDGIIERSGTRLKVKAEARPLVRSVAAAFDAYLAGSEERHARAV</sequence>
<keyword evidence="5 15" id="KW-0004">4Fe-4S</keyword>
<comment type="pathway">
    <text evidence="2 15">Porphyrin-containing compound metabolism; protoporphyrin-IX biosynthesis; protoporphyrinogen-IX from coproporphyrinogen-III (AdoMet route): step 1/1.</text>
</comment>
<evidence type="ECO:0000256" key="11">
    <source>
        <dbReference type="ARBA" id="ARBA00023014"/>
    </source>
</evidence>
<evidence type="ECO:0000256" key="15">
    <source>
        <dbReference type="PIRNR" id="PIRNR000167"/>
    </source>
</evidence>
<feature type="domain" description="Radical SAM core" evidence="16">
    <location>
        <begin position="42"/>
        <end position="276"/>
    </location>
</feature>
<dbReference type="InterPro" id="IPR010723">
    <property type="entry name" value="HemN_C"/>
</dbReference>
<dbReference type="NCBIfam" id="TIGR00538">
    <property type="entry name" value="hemN"/>
    <property type="match status" value="1"/>
</dbReference>
<keyword evidence="6 15" id="KW-0963">Cytoplasm</keyword>
<comment type="subcellular location">
    <subcellularLocation>
        <location evidence="1 15">Cytoplasm</location>
    </subcellularLocation>
</comment>
<evidence type="ECO:0000313" key="18">
    <source>
        <dbReference type="Proteomes" id="UP001259572"/>
    </source>
</evidence>
<evidence type="ECO:0000256" key="13">
    <source>
        <dbReference type="ARBA" id="ARBA00024295"/>
    </source>
</evidence>
<comment type="subunit">
    <text evidence="4">Monomer.</text>
</comment>
<reference evidence="17 18" key="1">
    <citation type="submission" date="2023-05" db="EMBL/GenBank/DDBJ databases">
        <authorList>
            <person name="Guo Y."/>
        </authorList>
    </citation>
    <scope>NUCLEOTIDE SEQUENCE [LARGE SCALE GENOMIC DNA]</scope>
    <source>
        <strain evidence="17 18">GR2756</strain>
    </source>
</reference>
<comment type="catalytic activity">
    <reaction evidence="14 15">
        <text>coproporphyrinogen III + 2 S-adenosyl-L-methionine = protoporphyrinogen IX + 2 5'-deoxyadenosine + 2 L-methionine + 2 CO2</text>
        <dbReference type="Rhea" id="RHEA:15425"/>
        <dbReference type="ChEBI" id="CHEBI:16526"/>
        <dbReference type="ChEBI" id="CHEBI:17319"/>
        <dbReference type="ChEBI" id="CHEBI:57307"/>
        <dbReference type="ChEBI" id="CHEBI:57309"/>
        <dbReference type="ChEBI" id="CHEBI:57844"/>
        <dbReference type="ChEBI" id="CHEBI:59789"/>
        <dbReference type="EC" id="1.3.98.3"/>
    </reaction>
</comment>
<keyword evidence="10 15" id="KW-0408">Iron</keyword>
<dbReference type="InterPro" id="IPR004558">
    <property type="entry name" value="Coprogen_oxidase_HemN"/>
</dbReference>
<dbReference type="Pfam" id="PF06969">
    <property type="entry name" value="HemN_C"/>
    <property type="match status" value="1"/>
</dbReference>
<comment type="function">
    <text evidence="13">Involved in the heme biosynthesis. Catalyzes the anaerobic oxidative decarboxylation of propionate groups of rings A and B of coproporphyrinogen III to yield the vinyl groups in protoporphyrinogen IX.</text>
</comment>
<dbReference type="PANTHER" id="PTHR13932:SF6">
    <property type="entry name" value="OXYGEN-INDEPENDENT COPROPORPHYRINOGEN III OXIDASE"/>
    <property type="match status" value="1"/>
</dbReference>
<dbReference type="SUPFAM" id="SSF102114">
    <property type="entry name" value="Radical SAM enzymes"/>
    <property type="match status" value="1"/>
</dbReference>
<dbReference type="PROSITE" id="PS51918">
    <property type="entry name" value="RADICAL_SAM"/>
    <property type="match status" value="1"/>
</dbReference>
<dbReference type="EC" id="1.3.98.3" evidence="15"/>
<evidence type="ECO:0000256" key="3">
    <source>
        <dbReference type="ARBA" id="ARBA00005493"/>
    </source>
</evidence>
<dbReference type="EMBL" id="JAVUPU010000006">
    <property type="protein sequence ID" value="MDT9599903.1"/>
    <property type="molecule type" value="Genomic_DNA"/>
</dbReference>
<keyword evidence="11 15" id="KW-0411">Iron-sulfur</keyword>